<feature type="compositionally biased region" description="Low complexity" evidence="2">
    <location>
        <begin position="476"/>
        <end position="486"/>
    </location>
</feature>
<dbReference type="AlphaFoldDB" id="A0A1R2AU82"/>
<evidence type="ECO:0000313" key="3">
    <source>
        <dbReference type="EMBL" id="OMJ68005.1"/>
    </source>
</evidence>
<gene>
    <name evidence="3" type="ORF">SteCoe_34677</name>
</gene>
<sequence>MSLSTYYSESNSDLEIKEPTINSIENFITTMQSFKENLEQINQELYLKSQAYQESLNLLEEEGFAKDKKISELENTLKEINSKYLEEIKKNKGQNANSMKVEKLYIDDLEKNKNNWERKRKCLKESLQLKSKEVEGLESEKAVLIEKLCQSERRYADMDGRYKQEIKEMRDRIYEIKDSEDTEEFSVRLENERLKTRLQMMESKFLKQPNPPDHESKFWQTELNHLIQQRDAAKAKYLEINRELEETNKLFEKKIIDKEKYESTITTLVHNIQTSHANELKSLKDKHELHLELVRTEKDYLEKQLKTAEQNMENEKNKRDYSKDYKKIAYDMTNERNKFSAEIEALKTDKGVLEKNLAICKNEKDQLMNVIGGLESKIRSSEEKIKMLVNSHKSDLACWNIERDQLTKQKHNLTGDLEKVKKQKDDLIRENERLKVERKRIRQDSGSYLRNSKFNNQHFTPEIGNIFSTEKDLFKSLSSPLSSPLSRYSGFSSSRTPKSDYKNN</sequence>
<feature type="coiled-coil region" evidence="1">
    <location>
        <begin position="223"/>
        <end position="254"/>
    </location>
</feature>
<proteinExistence type="predicted"/>
<evidence type="ECO:0000256" key="1">
    <source>
        <dbReference type="SAM" id="Coils"/>
    </source>
</evidence>
<feature type="coiled-coil region" evidence="1">
    <location>
        <begin position="343"/>
        <end position="444"/>
    </location>
</feature>
<feature type="region of interest" description="Disordered" evidence="2">
    <location>
        <begin position="476"/>
        <end position="504"/>
    </location>
</feature>
<keyword evidence="4" id="KW-1185">Reference proteome</keyword>
<organism evidence="3 4">
    <name type="scientific">Stentor coeruleus</name>
    <dbReference type="NCBI Taxonomy" id="5963"/>
    <lineage>
        <taxon>Eukaryota</taxon>
        <taxon>Sar</taxon>
        <taxon>Alveolata</taxon>
        <taxon>Ciliophora</taxon>
        <taxon>Postciliodesmatophora</taxon>
        <taxon>Heterotrichea</taxon>
        <taxon>Heterotrichida</taxon>
        <taxon>Stentoridae</taxon>
        <taxon>Stentor</taxon>
    </lineage>
</organism>
<feature type="coiled-coil region" evidence="1">
    <location>
        <begin position="291"/>
        <end position="318"/>
    </location>
</feature>
<comment type="caution">
    <text evidence="3">The sequence shown here is derived from an EMBL/GenBank/DDBJ whole genome shotgun (WGS) entry which is preliminary data.</text>
</comment>
<keyword evidence="1" id="KW-0175">Coiled coil</keyword>
<dbReference type="EMBL" id="MPUH01001402">
    <property type="protein sequence ID" value="OMJ68005.1"/>
    <property type="molecule type" value="Genomic_DNA"/>
</dbReference>
<accession>A0A1R2AU82</accession>
<name>A0A1R2AU82_9CILI</name>
<dbReference type="Proteomes" id="UP000187209">
    <property type="component" value="Unassembled WGS sequence"/>
</dbReference>
<feature type="coiled-coil region" evidence="1">
    <location>
        <begin position="24"/>
        <end position="147"/>
    </location>
</feature>
<protein>
    <submittedName>
        <fullName evidence="3">Uncharacterized protein</fullName>
    </submittedName>
</protein>
<reference evidence="3 4" key="1">
    <citation type="submission" date="2016-11" db="EMBL/GenBank/DDBJ databases">
        <title>The macronuclear genome of Stentor coeruleus: a giant cell with tiny introns.</title>
        <authorList>
            <person name="Slabodnick M."/>
            <person name="Ruby J.G."/>
            <person name="Reiff S.B."/>
            <person name="Swart E.C."/>
            <person name="Gosai S."/>
            <person name="Prabakaran S."/>
            <person name="Witkowska E."/>
            <person name="Larue G.E."/>
            <person name="Fisher S."/>
            <person name="Freeman R.M."/>
            <person name="Gunawardena J."/>
            <person name="Chu W."/>
            <person name="Stover N.A."/>
            <person name="Gregory B.D."/>
            <person name="Nowacki M."/>
            <person name="Derisi J."/>
            <person name="Roy S.W."/>
            <person name="Marshall W.F."/>
            <person name="Sood P."/>
        </authorList>
    </citation>
    <scope>NUCLEOTIDE SEQUENCE [LARGE SCALE GENOMIC DNA]</scope>
    <source>
        <strain evidence="3">WM001</strain>
    </source>
</reference>
<evidence type="ECO:0000256" key="2">
    <source>
        <dbReference type="SAM" id="MobiDB-lite"/>
    </source>
</evidence>
<evidence type="ECO:0000313" key="4">
    <source>
        <dbReference type="Proteomes" id="UP000187209"/>
    </source>
</evidence>